<dbReference type="GO" id="GO:0005886">
    <property type="term" value="C:plasma membrane"/>
    <property type="evidence" value="ECO:0007669"/>
    <property type="project" value="UniProtKB-SubCell"/>
</dbReference>
<reference evidence="16 17" key="1">
    <citation type="submission" date="2020-08" db="EMBL/GenBank/DDBJ databases">
        <title>Genomic Encyclopedia of Type Strains, Phase IV (KMG-IV): sequencing the most valuable type-strain genomes for metagenomic binning, comparative biology and taxonomic classification.</title>
        <authorList>
            <person name="Goeker M."/>
        </authorList>
    </citation>
    <scope>NUCLEOTIDE SEQUENCE [LARGE SCALE GENOMIC DNA]</scope>
    <source>
        <strain evidence="16 17">DSM 101730</strain>
    </source>
</reference>
<dbReference type="GO" id="GO:0015293">
    <property type="term" value="F:symporter activity"/>
    <property type="evidence" value="ECO:0007669"/>
    <property type="project" value="UniProtKB-UniRule"/>
</dbReference>
<dbReference type="InterPro" id="IPR003855">
    <property type="entry name" value="K+_transporter"/>
</dbReference>
<feature type="transmembrane region" description="Helical" evidence="13">
    <location>
        <begin position="59"/>
        <end position="80"/>
    </location>
</feature>
<dbReference type="RefSeq" id="WP_184148502.1">
    <property type="nucleotide sequence ID" value="NZ_JACHFM010000002.1"/>
</dbReference>
<evidence type="ECO:0000256" key="2">
    <source>
        <dbReference type="ARBA" id="ARBA00007019"/>
    </source>
</evidence>
<feature type="domain" description="K+ potassium transporter integral membrane" evidence="14">
    <location>
        <begin position="23"/>
        <end position="471"/>
    </location>
</feature>
<comment type="caution">
    <text evidence="16">The sequence shown here is derived from an EMBL/GenBank/DDBJ whole genome shotgun (WGS) entry which is preliminary data.</text>
</comment>
<dbReference type="GO" id="GO:0015079">
    <property type="term" value="F:potassium ion transmembrane transporter activity"/>
    <property type="evidence" value="ECO:0007669"/>
    <property type="project" value="UniProtKB-UniRule"/>
</dbReference>
<protein>
    <recommendedName>
        <fullName evidence="13">Probable potassium transport system protein Kup</fullName>
    </recommendedName>
</protein>
<keyword evidence="4 13" id="KW-1003">Cell membrane</keyword>
<feature type="transmembrane region" description="Helical" evidence="13">
    <location>
        <begin position="110"/>
        <end position="138"/>
    </location>
</feature>
<evidence type="ECO:0000256" key="7">
    <source>
        <dbReference type="ARBA" id="ARBA00022692"/>
    </source>
</evidence>
<feature type="domain" description="K+ potassium transporter C-terminal" evidence="15">
    <location>
        <begin position="483"/>
        <end position="630"/>
    </location>
</feature>
<feature type="transmembrane region" description="Helical" evidence="13">
    <location>
        <begin position="346"/>
        <end position="366"/>
    </location>
</feature>
<evidence type="ECO:0000313" key="16">
    <source>
        <dbReference type="EMBL" id="MBB5222083.1"/>
    </source>
</evidence>
<dbReference type="AlphaFoldDB" id="A0A840SRW6"/>
<evidence type="ECO:0000256" key="12">
    <source>
        <dbReference type="ARBA" id="ARBA00023136"/>
    </source>
</evidence>
<feature type="transmembrane region" description="Helical" evidence="13">
    <location>
        <begin position="254"/>
        <end position="270"/>
    </location>
</feature>
<evidence type="ECO:0000256" key="10">
    <source>
        <dbReference type="ARBA" id="ARBA00022989"/>
    </source>
</evidence>
<evidence type="ECO:0000256" key="5">
    <source>
        <dbReference type="ARBA" id="ARBA00022519"/>
    </source>
</evidence>
<dbReference type="EMBL" id="JACHFM010000002">
    <property type="protein sequence ID" value="MBB5222083.1"/>
    <property type="molecule type" value="Genomic_DNA"/>
</dbReference>
<keyword evidence="7 13" id="KW-0812">Transmembrane</keyword>
<keyword evidence="10 13" id="KW-1133">Transmembrane helix</keyword>
<evidence type="ECO:0000259" key="14">
    <source>
        <dbReference type="Pfam" id="PF02705"/>
    </source>
</evidence>
<keyword evidence="3 13" id="KW-0813">Transport</keyword>
<dbReference type="PANTHER" id="PTHR30540:SF79">
    <property type="entry name" value="LOW AFFINITY POTASSIUM TRANSPORT SYSTEM PROTEIN KUP"/>
    <property type="match status" value="1"/>
</dbReference>
<keyword evidence="5" id="KW-0997">Cell inner membrane</keyword>
<feature type="transmembrane region" description="Helical" evidence="13">
    <location>
        <begin position="150"/>
        <end position="167"/>
    </location>
</feature>
<feature type="transmembrane region" description="Helical" evidence="13">
    <location>
        <begin position="372"/>
        <end position="395"/>
    </location>
</feature>
<sequence>MATSTEAEAESEHRPQASFWKLVIGSVGVVYGDIGTSPLYAMREGLAAAGRDGLTEEEVIGIVSLLLWTLILIVTLKYVVLILRADNRGEGGTLSLLALAQQALGKRTKLLFVLGVAGAALFYGDAAITPAISVLSAVEGLKLVTPHFDAWVLPVTVVILTCLFWAQSSGTARISVFFGPITVLWFLVVGALGLYHAGDRPMIFTAFNPYEAIRFIVLHGTGSLVVMGSVFLAVTGAEALYADMGHFGRGPIRTAWFSLIFPALALNYLGQGSMVLANPATVHNPFFLMAPSWGLVPLVLLATCATVIASQAVISGTFSLTQQAVQLGLFPRLDIQHTSDSQVGQIYMPLVNWTLMVIVIGLVLLFESSASLASAYGIAVTGAMLIDSLLGFVVFRTLWKWPLLLCIVVMVPLVTIELTFFGANLLKLFDGGFVPLIFAAIIGLLMTTWVRGTAIVNRKAHTGSVPLEQLVAMLKKSKPVQAPGTAVFLTSDPEVAPSALLHNLKHNHVLHSRNVIVTVQVTTMPRVPDADRLSLEQISDTFWRIRLTFGYMEVPNVPRALALARKEGLALEMMSTSYFLNRRSFRPATDRASMPLWQDKLFIAMTKAATDATSFYRLPSNRVLELGQQFVV</sequence>
<evidence type="ECO:0000256" key="8">
    <source>
        <dbReference type="ARBA" id="ARBA00022847"/>
    </source>
</evidence>
<dbReference type="Pfam" id="PF22776">
    <property type="entry name" value="K_trans_C"/>
    <property type="match status" value="1"/>
</dbReference>
<evidence type="ECO:0000256" key="9">
    <source>
        <dbReference type="ARBA" id="ARBA00022958"/>
    </source>
</evidence>
<evidence type="ECO:0000256" key="13">
    <source>
        <dbReference type="HAMAP-Rule" id="MF_01522"/>
    </source>
</evidence>
<keyword evidence="9 13" id="KW-0630">Potassium</keyword>
<comment type="similarity">
    <text evidence="2 13">Belongs to the HAK/KUP transporter (TC 2.A.72) family.</text>
</comment>
<keyword evidence="11 13" id="KW-0406">Ion transport</keyword>
<evidence type="ECO:0000259" key="15">
    <source>
        <dbReference type="Pfam" id="PF22776"/>
    </source>
</evidence>
<comment type="subcellular location">
    <subcellularLocation>
        <location evidence="13">Cell membrane</location>
        <topology evidence="13">Multi-pass membrane protein</topology>
    </subcellularLocation>
    <subcellularLocation>
        <location evidence="1">Membrane</location>
        <topology evidence="1">Multi-pass membrane protein</topology>
    </subcellularLocation>
</comment>
<evidence type="ECO:0000256" key="3">
    <source>
        <dbReference type="ARBA" id="ARBA00022448"/>
    </source>
</evidence>
<dbReference type="InterPro" id="IPR053952">
    <property type="entry name" value="K_trans_C"/>
</dbReference>
<dbReference type="PANTHER" id="PTHR30540">
    <property type="entry name" value="OSMOTIC STRESS POTASSIUM TRANSPORTER"/>
    <property type="match status" value="1"/>
</dbReference>
<name>A0A840SRW6_9RHOB</name>
<feature type="transmembrane region" description="Helical" evidence="13">
    <location>
        <begin position="215"/>
        <end position="242"/>
    </location>
</feature>
<organism evidence="16 17">
    <name type="scientific">Amaricoccus macauensis</name>
    <dbReference type="NCBI Taxonomy" id="57001"/>
    <lineage>
        <taxon>Bacteria</taxon>
        <taxon>Pseudomonadati</taxon>
        <taxon>Pseudomonadota</taxon>
        <taxon>Alphaproteobacteria</taxon>
        <taxon>Rhodobacterales</taxon>
        <taxon>Paracoccaceae</taxon>
        <taxon>Amaricoccus</taxon>
    </lineage>
</organism>
<comment type="catalytic activity">
    <reaction evidence="13">
        <text>K(+)(in) + H(+)(in) = K(+)(out) + H(+)(out)</text>
        <dbReference type="Rhea" id="RHEA:28490"/>
        <dbReference type="ChEBI" id="CHEBI:15378"/>
        <dbReference type="ChEBI" id="CHEBI:29103"/>
    </reaction>
</comment>
<feature type="transmembrane region" description="Helical" evidence="13">
    <location>
        <begin position="290"/>
        <end position="314"/>
    </location>
</feature>
<evidence type="ECO:0000256" key="1">
    <source>
        <dbReference type="ARBA" id="ARBA00004141"/>
    </source>
</evidence>
<keyword evidence="17" id="KW-1185">Reference proteome</keyword>
<dbReference type="Pfam" id="PF02705">
    <property type="entry name" value="K_trans"/>
    <property type="match status" value="1"/>
</dbReference>
<dbReference type="InterPro" id="IPR023051">
    <property type="entry name" value="Kup"/>
</dbReference>
<comment type="function">
    <text evidence="13">Transport of potassium into the cell. Likely operates as a K(+):H(+) symporter.</text>
</comment>
<feature type="transmembrane region" description="Helical" evidence="13">
    <location>
        <begin position="174"/>
        <end position="195"/>
    </location>
</feature>
<keyword evidence="8 13" id="KW-0769">Symport</keyword>
<evidence type="ECO:0000313" key="17">
    <source>
        <dbReference type="Proteomes" id="UP000549457"/>
    </source>
</evidence>
<feature type="transmembrane region" description="Helical" evidence="13">
    <location>
        <begin position="402"/>
        <end position="426"/>
    </location>
</feature>
<evidence type="ECO:0000256" key="4">
    <source>
        <dbReference type="ARBA" id="ARBA00022475"/>
    </source>
</evidence>
<evidence type="ECO:0000256" key="6">
    <source>
        <dbReference type="ARBA" id="ARBA00022538"/>
    </source>
</evidence>
<dbReference type="InterPro" id="IPR053951">
    <property type="entry name" value="K_trans_N"/>
</dbReference>
<accession>A0A840SRW6</accession>
<dbReference type="HAMAP" id="MF_01522">
    <property type="entry name" value="Kup"/>
    <property type="match status" value="1"/>
</dbReference>
<proteinExistence type="inferred from homology"/>
<gene>
    <name evidence="13" type="primary">kup</name>
    <name evidence="16" type="ORF">HNP73_002019</name>
</gene>
<evidence type="ECO:0000256" key="11">
    <source>
        <dbReference type="ARBA" id="ARBA00023065"/>
    </source>
</evidence>
<keyword evidence="12 13" id="KW-0472">Membrane</keyword>
<keyword evidence="6 13" id="KW-0633">Potassium transport</keyword>
<dbReference type="Proteomes" id="UP000549457">
    <property type="component" value="Unassembled WGS sequence"/>
</dbReference>
<feature type="transmembrane region" description="Helical" evidence="13">
    <location>
        <begin position="432"/>
        <end position="450"/>
    </location>
</feature>